<dbReference type="SUPFAM" id="SSF53850">
    <property type="entry name" value="Periplasmic binding protein-like II"/>
    <property type="match status" value="1"/>
</dbReference>
<dbReference type="InterPro" id="IPR005119">
    <property type="entry name" value="LysR_subst-bd"/>
</dbReference>
<dbReference type="GO" id="GO:0006351">
    <property type="term" value="P:DNA-templated transcription"/>
    <property type="evidence" value="ECO:0007669"/>
    <property type="project" value="TreeGrafter"/>
</dbReference>
<sequence length="93" mass="10320">MLRDPIDLDAVISACMADLGIIQVIYWDVVDQLGSGELIRIRLEDAEDRDSTMWAVYPSRRQVPRRVKAFVEMLRSHLGSLEDAVCGPGAGCS</sequence>
<dbReference type="PANTHER" id="PTHR30537">
    <property type="entry name" value="HTH-TYPE TRANSCRIPTIONAL REGULATOR"/>
    <property type="match status" value="1"/>
</dbReference>
<dbReference type="InterPro" id="IPR058163">
    <property type="entry name" value="LysR-type_TF_proteobact-type"/>
</dbReference>
<feature type="domain" description="LysR substrate-binding" evidence="2">
    <location>
        <begin position="7"/>
        <end position="78"/>
    </location>
</feature>
<reference evidence="3" key="1">
    <citation type="submission" date="2021-08" db="EMBL/GenBank/DDBJ databases">
        <authorList>
            <person name="Zhang H."/>
            <person name="Xu M."/>
            <person name="Yu Z."/>
            <person name="Yang L."/>
            <person name="Cai Y."/>
        </authorList>
    </citation>
    <scope>NUCLEOTIDE SEQUENCE</scope>
    <source>
        <strain evidence="3">CHL1</strain>
    </source>
</reference>
<dbReference type="GO" id="GO:0043565">
    <property type="term" value="F:sequence-specific DNA binding"/>
    <property type="evidence" value="ECO:0007669"/>
    <property type="project" value="TreeGrafter"/>
</dbReference>
<dbReference type="GO" id="GO:0003700">
    <property type="term" value="F:DNA-binding transcription factor activity"/>
    <property type="evidence" value="ECO:0007669"/>
    <property type="project" value="TreeGrafter"/>
</dbReference>
<dbReference type="EMBL" id="CP081869">
    <property type="protein sequence ID" value="QZN99092.1"/>
    <property type="molecule type" value="Genomic_DNA"/>
</dbReference>
<proteinExistence type="inferred from homology"/>
<evidence type="ECO:0000259" key="2">
    <source>
        <dbReference type="Pfam" id="PF03466"/>
    </source>
</evidence>
<gene>
    <name evidence="3" type="ORF">K6K41_19910</name>
</gene>
<dbReference type="PANTHER" id="PTHR30537:SF5">
    <property type="entry name" value="HTH-TYPE TRANSCRIPTIONAL ACTIVATOR TTDR-RELATED"/>
    <property type="match status" value="1"/>
</dbReference>
<evidence type="ECO:0000256" key="1">
    <source>
        <dbReference type="ARBA" id="ARBA00009437"/>
    </source>
</evidence>
<comment type="similarity">
    <text evidence="1">Belongs to the LysR transcriptional regulatory family.</text>
</comment>
<dbReference type="Proteomes" id="UP000825701">
    <property type="component" value="Chromosome"/>
</dbReference>
<dbReference type="Gene3D" id="3.40.190.290">
    <property type="match status" value="1"/>
</dbReference>
<evidence type="ECO:0000313" key="4">
    <source>
        <dbReference type="Proteomes" id="UP000825701"/>
    </source>
</evidence>
<evidence type="ECO:0000313" key="3">
    <source>
        <dbReference type="EMBL" id="QZN99092.1"/>
    </source>
</evidence>
<name>A0A9E6R6F2_9HYPH</name>
<protein>
    <recommendedName>
        <fullName evidence="2">LysR substrate-binding domain-containing protein</fullName>
    </recommendedName>
</protein>
<accession>A0A9E6R6F2</accession>
<dbReference type="KEGG" id="cmet:K6K41_19910"/>
<dbReference type="RefSeq" id="WP_261402128.1">
    <property type="nucleotide sequence ID" value="NZ_CP081869.1"/>
</dbReference>
<keyword evidence="4" id="KW-1185">Reference proteome</keyword>
<organism evidence="3 4">
    <name type="scientific">Chenggangzhangella methanolivorans</name>
    <dbReference type="NCBI Taxonomy" id="1437009"/>
    <lineage>
        <taxon>Bacteria</taxon>
        <taxon>Pseudomonadati</taxon>
        <taxon>Pseudomonadota</taxon>
        <taxon>Alphaproteobacteria</taxon>
        <taxon>Hyphomicrobiales</taxon>
        <taxon>Methylopilaceae</taxon>
        <taxon>Chenggangzhangella</taxon>
    </lineage>
</organism>
<dbReference type="Pfam" id="PF03466">
    <property type="entry name" value="LysR_substrate"/>
    <property type="match status" value="1"/>
</dbReference>
<dbReference type="AlphaFoldDB" id="A0A9E6R6F2"/>